<name>A0A6A2Y727_HIBSY</name>
<dbReference type="EMBL" id="VEPZ02001632">
    <property type="protein sequence ID" value="KAE8665094.1"/>
    <property type="molecule type" value="Genomic_DNA"/>
</dbReference>
<evidence type="ECO:0000313" key="2">
    <source>
        <dbReference type="Proteomes" id="UP000436088"/>
    </source>
</evidence>
<reference evidence="1" key="1">
    <citation type="submission" date="2019-09" db="EMBL/GenBank/DDBJ databases">
        <title>Draft genome information of white flower Hibiscus syriacus.</title>
        <authorList>
            <person name="Kim Y.-M."/>
        </authorList>
    </citation>
    <scope>NUCLEOTIDE SEQUENCE [LARGE SCALE GENOMIC DNA]</scope>
    <source>
        <strain evidence="1">YM2019G1</strain>
    </source>
</reference>
<dbReference type="AlphaFoldDB" id="A0A6A2Y727"/>
<keyword evidence="2" id="KW-1185">Reference proteome</keyword>
<proteinExistence type="predicted"/>
<sequence length="143" mass="16324">MTTSFYKFGLYDSDNISYCDHGHSYEVNNQELCADEYRRASESSSLASNEQIAAVTMESEGNANTTSPENPVDCVRIAHKTPIRKALFDAHALHMSYAPCPWRPHHVHDYQVIWQDSVEPDNMTPDNMTYEVRAKLSPFFFLA</sequence>
<dbReference type="Proteomes" id="UP000436088">
    <property type="component" value="Unassembled WGS sequence"/>
</dbReference>
<evidence type="ECO:0000313" key="1">
    <source>
        <dbReference type="EMBL" id="KAE8665094.1"/>
    </source>
</evidence>
<comment type="caution">
    <text evidence="1">The sequence shown here is derived from an EMBL/GenBank/DDBJ whole genome shotgun (WGS) entry which is preliminary data.</text>
</comment>
<organism evidence="1 2">
    <name type="scientific">Hibiscus syriacus</name>
    <name type="common">Rose of Sharon</name>
    <dbReference type="NCBI Taxonomy" id="106335"/>
    <lineage>
        <taxon>Eukaryota</taxon>
        <taxon>Viridiplantae</taxon>
        <taxon>Streptophyta</taxon>
        <taxon>Embryophyta</taxon>
        <taxon>Tracheophyta</taxon>
        <taxon>Spermatophyta</taxon>
        <taxon>Magnoliopsida</taxon>
        <taxon>eudicotyledons</taxon>
        <taxon>Gunneridae</taxon>
        <taxon>Pentapetalae</taxon>
        <taxon>rosids</taxon>
        <taxon>malvids</taxon>
        <taxon>Malvales</taxon>
        <taxon>Malvaceae</taxon>
        <taxon>Malvoideae</taxon>
        <taxon>Hibiscus</taxon>
    </lineage>
</organism>
<protein>
    <submittedName>
        <fullName evidence="1">RING/U-box superfamily protein isoform 3</fullName>
    </submittedName>
</protein>
<gene>
    <name evidence="1" type="ORF">F3Y22_tig00112686pilonHSYRG00003</name>
</gene>
<accession>A0A6A2Y727</accession>